<dbReference type="InterPro" id="IPR032710">
    <property type="entry name" value="NTF2-like_dom_sf"/>
</dbReference>
<feature type="domain" description="SnoaL-like" evidence="1">
    <location>
        <begin position="19"/>
        <end position="147"/>
    </location>
</feature>
<dbReference type="RefSeq" id="WP_042454708.1">
    <property type="nucleotide sequence ID" value="NZ_BBPN01000034.1"/>
</dbReference>
<dbReference type="EMBL" id="FOAZ01000003">
    <property type="protein sequence ID" value="SEK75725.1"/>
    <property type="molecule type" value="Genomic_DNA"/>
</dbReference>
<dbReference type="eggNOG" id="COG5517">
    <property type="taxonomic scope" value="Bacteria"/>
</dbReference>
<dbReference type="OrthoDB" id="9130903at2"/>
<dbReference type="AlphaFoldDB" id="A0A1H7JQJ0"/>
<organism evidence="2 3">
    <name type="scientific">Streptacidiphilus jiangxiensis</name>
    <dbReference type="NCBI Taxonomy" id="235985"/>
    <lineage>
        <taxon>Bacteria</taxon>
        <taxon>Bacillati</taxon>
        <taxon>Actinomycetota</taxon>
        <taxon>Actinomycetes</taxon>
        <taxon>Kitasatosporales</taxon>
        <taxon>Streptomycetaceae</taxon>
        <taxon>Streptacidiphilus</taxon>
    </lineage>
</organism>
<dbReference type="Gene3D" id="3.10.450.50">
    <property type="match status" value="1"/>
</dbReference>
<sequence>MTITETSADLSAARPVSADLYAEVQQFYARQVQLLDAVRAEEFAATFAEDGVFEHSPDSAPASGRAGIAAEVRDFNAKRFAKDPVQRRHWFNMLVVEEQPDGSLHTQFYALVMMTRPGELVPVIAPSCVVRDVLVREDGALRTRRRKVSQDRFSF</sequence>
<keyword evidence="3" id="KW-1185">Reference proteome</keyword>
<name>A0A1H7JQJ0_STRJI</name>
<dbReference type="SUPFAM" id="SSF54427">
    <property type="entry name" value="NTF2-like"/>
    <property type="match status" value="1"/>
</dbReference>
<evidence type="ECO:0000313" key="2">
    <source>
        <dbReference type="EMBL" id="SEK75725.1"/>
    </source>
</evidence>
<gene>
    <name evidence="2" type="ORF">SAMN05414137_103364</name>
</gene>
<evidence type="ECO:0000313" key="3">
    <source>
        <dbReference type="Proteomes" id="UP000183015"/>
    </source>
</evidence>
<dbReference type="InterPro" id="IPR037401">
    <property type="entry name" value="SnoaL-like"/>
</dbReference>
<protein>
    <submittedName>
        <fullName evidence="2">Actinorhodin biosynthesis protein ActVIA</fullName>
    </submittedName>
</protein>
<evidence type="ECO:0000259" key="1">
    <source>
        <dbReference type="Pfam" id="PF13577"/>
    </source>
</evidence>
<reference evidence="3" key="1">
    <citation type="submission" date="2016-10" db="EMBL/GenBank/DDBJ databases">
        <authorList>
            <person name="Varghese N."/>
        </authorList>
    </citation>
    <scope>NUCLEOTIDE SEQUENCE [LARGE SCALE GENOMIC DNA]</scope>
    <source>
        <strain evidence="3">DSM 45096 / BCRC 16803 / CGMCC 4.1857 / CIP 109030 / JCM 12277 / KCTC 19219 / NBRC 100920 / 33214</strain>
    </source>
</reference>
<proteinExistence type="predicted"/>
<dbReference type="Proteomes" id="UP000183015">
    <property type="component" value="Unassembled WGS sequence"/>
</dbReference>
<dbReference type="Pfam" id="PF13577">
    <property type="entry name" value="SnoaL_4"/>
    <property type="match status" value="1"/>
</dbReference>
<dbReference type="STRING" id="235985.SAMN05414137_103364"/>
<accession>A0A1H7JQJ0</accession>